<dbReference type="HOGENOM" id="CLU_2322060_0_0_1"/>
<reference evidence="3" key="2">
    <citation type="submission" date="2015-01" db="EMBL/GenBank/DDBJ databases">
        <title>Evolutionary Origins and Diversification of the Mycorrhizal Mutualists.</title>
        <authorList>
            <consortium name="DOE Joint Genome Institute"/>
            <consortium name="Mycorrhizal Genomics Consortium"/>
            <person name="Kohler A."/>
            <person name="Kuo A."/>
            <person name="Nagy L.G."/>
            <person name="Floudas D."/>
            <person name="Copeland A."/>
            <person name="Barry K.W."/>
            <person name="Cichocki N."/>
            <person name="Veneault-Fourrey C."/>
            <person name="LaButti K."/>
            <person name="Lindquist E.A."/>
            <person name="Lipzen A."/>
            <person name="Lundell T."/>
            <person name="Morin E."/>
            <person name="Murat C."/>
            <person name="Riley R."/>
            <person name="Ohm R."/>
            <person name="Sun H."/>
            <person name="Tunlid A."/>
            <person name="Henrissat B."/>
            <person name="Grigoriev I.V."/>
            <person name="Hibbett D.S."/>
            <person name="Martin F."/>
        </authorList>
    </citation>
    <scope>NUCLEOTIDE SEQUENCE [LARGE SCALE GENOMIC DNA]</scope>
    <source>
        <strain evidence="3">MUT 4182</strain>
    </source>
</reference>
<feature type="region of interest" description="Disordered" evidence="1">
    <location>
        <begin position="1"/>
        <end position="99"/>
    </location>
</feature>
<sequence>MSTKLIISLHNTNRGRKRGGERGYGQSSTNQPERKSFQPPQLLHTTHTSPGHDSIHPRPHPIAAHPLDERAAGPEKTKKEKNDQRGGEKQLQLWSFLSF</sequence>
<reference evidence="2 3" key="1">
    <citation type="submission" date="2014-04" db="EMBL/GenBank/DDBJ databases">
        <authorList>
            <consortium name="DOE Joint Genome Institute"/>
            <person name="Kuo A."/>
            <person name="Girlanda M."/>
            <person name="Perotto S."/>
            <person name="Kohler A."/>
            <person name="Nagy L.G."/>
            <person name="Floudas D."/>
            <person name="Copeland A."/>
            <person name="Barry K.W."/>
            <person name="Cichocki N."/>
            <person name="Veneault-Fourrey C."/>
            <person name="LaButti K."/>
            <person name="Lindquist E.A."/>
            <person name="Lipzen A."/>
            <person name="Lundell T."/>
            <person name="Morin E."/>
            <person name="Murat C."/>
            <person name="Sun H."/>
            <person name="Tunlid A."/>
            <person name="Henrissat B."/>
            <person name="Grigoriev I.V."/>
            <person name="Hibbett D.S."/>
            <person name="Martin F."/>
            <person name="Nordberg H.P."/>
            <person name="Cantor M.N."/>
            <person name="Hua S.X."/>
        </authorList>
    </citation>
    <scope>NUCLEOTIDE SEQUENCE [LARGE SCALE GENOMIC DNA]</scope>
    <source>
        <strain evidence="2 3">MUT 4182</strain>
    </source>
</reference>
<dbReference type="Proteomes" id="UP000054248">
    <property type="component" value="Unassembled WGS sequence"/>
</dbReference>
<proteinExistence type="predicted"/>
<protein>
    <submittedName>
        <fullName evidence="2">Uncharacterized protein</fullName>
    </submittedName>
</protein>
<feature type="compositionally biased region" description="Polar residues" evidence="1">
    <location>
        <begin position="1"/>
        <end position="12"/>
    </location>
</feature>
<dbReference type="EMBL" id="KN823064">
    <property type="protein sequence ID" value="KIO24262.1"/>
    <property type="molecule type" value="Genomic_DNA"/>
</dbReference>
<evidence type="ECO:0000313" key="2">
    <source>
        <dbReference type="EMBL" id="KIO24262.1"/>
    </source>
</evidence>
<organism evidence="2 3">
    <name type="scientific">Tulasnella calospora MUT 4182</name>
    <dbReference type="NCBI Taxonomy" id="1051891"/>
    <lineage>
        <taxon>Eukaryota</taxon>
        <taxon>Fungi</taxon>
        <taxon>Dikarya</taxon>
        <taxon>Basidiomycota</taxon>
        <taxon>Agaricomycotina</taxon>
        <taxon>Agaricomycetes</taxon>
        <taxon>Cantharellales</taxon>
        <taxon>Tulasnellaceae</taxon>
        <taxon>Tulasnella</taxon>
    </lineage>
</organism>
<evidence type="ECO:0000313" key="3">
    <source>
        <dbReference type="Proteomes" id="UP000054248"/>
    </source>
</evidence>
<dbReference type="AlphaFoldDB" id="A0A0C3LS86"/>
<gene>
    <name evidence="2" type="ORF">M407DRAFT_102562</name>
</gene>
<feature type="compositionally biased region" description="Basic and acidic residues" evidence="1">
    <location>
        <begin position="66"/>
        <end position="88"/>
    </location>
</feature>
<keyword evidence="3" id="KW-1185">Reference proteome</keyword>
<name>A0A0C3LS86_9AGAM</name>
<evidence type="ECO:0000256" key="1">
    <source>
        <dbReference type="SAM" id="MobiDB-lite"/>
    </source>
</evidence>
<accession>A0A0C3LS86</accession>